<evidence type="ECO:0000313" key="1">
    <source>
        <dbReference type="EMBL" id="RZT96528.1"/>
    </source>
</evidence>
<dbReference type="AlphaFoldDB" id="A0A4Q7VKH0"/>
<sequence length="91" mass="10643">MKQIIFISLLIAVLFSACEKDTDYSNQKEIISFIFEELTPKVTATIDETDGTISRTSFWHKYKGINTYYHHFCRSIGKPSKQCSYRLYKTC</sequence>
<dbReference type="RefSeq" id="WP_130306416.1">
    <property type="nucleotide sequence ID" value="NZ_SHKN01000001.1"/>
</dbReference>
<dbReference type="PROSITE" id="PS51257">
    <property type="entry name" value="PROKAR_LIPOPROTEIN"/>
    <property type="match status" value="1"/>
</dbReference>
<organism evidence="1 2">
    <name type="scientific">Ancylomarina subtilis</name>
    <dbReference type="NCBI Taxonomy" id="1639035"/>
    <lineage>
        <taxon>Bacteria</taxon>
        <taxon>Pseudomonadati</taxon>
        <taxon>Bacteroidota</taxon>
        <taxon>Bacteroidia</taxon>
        <taxon>Marinilabiliales</taxon>
        <taxon>Marinifilaceae</taxon>
        <taxon>Ancylomarina</taxon>
    </lineage>
</organism>
<dbReference type="Proteomes" id="UP000293562">
    <property type="component" value="Unassembled WGS sequence"/>
</dbReference>
<evidence type="ECO:0000313" key="2">
    <source>
        <dbReference type="Proteomes" id="UP000293562"/>
    </source>
</evidence>
<keyword evidence="2" id="KW-1185">Reference proteome</keyword>
<dbReference type="EMBL" id="SHKN01000001">
    <property type="protein sequence ID" value="RZT96528.1"/>
    <property type="molecule type" value="Genomic_DNA"/>
</dbReference>
<accession>A0A4Q7VKH0</accession>
<reference evidence="1 2" key="1">
    <citation type="submission" date="2019-02" db="EMBL/GenBank/DDBJ databases">
        <title>Genomic Encyclopedia of Type Strains, Phase IV (KMG-IV): sequencing the most valuable type-strain genomes for metagenomic binning, comparative biology and taxonomic classification.</title>
        <authorList>
            <person name="Goeker M."/>
        </authorList>
    </citation>
    <scope>NUCLEOTIDE SEQUENCE [LARGE SCALE GENOMIC DNA]</scope>
    <source>
        <strain evidence="1 2">DSM 28825</strain>
    </source>
</reference>
<name>A0A4Q7VKH0_9BACT</name>
<protein>
    <submittedName>
        <fullName evidence="1">Uncharacterized protein</fullName>
    </submittedName>
</protein>
<proteinExistence type="predicted"/>
<comment type="caution">
    <text evidence="1">The sequence shown here is derived from an EMBL/GenBank/DDBJ whole genome shotgun (WGS) entry which is preliminary data.</text>
</comment>
<gene>
    <name evidence="1" type="ORF">EV201_1166</name>
</gene>